<dbReference type="Gene3D" id="3.40.50.300">
    <property type="entry name" value="P-loop containing nucleotide triphosphate hydrolases"/>
    <property type="match status" value="1"/>
</dbReference>
<evidence type="ECO:0000313" key="3">
    <source>
        <dbReference type="EMBL" id="MCS2794196.1"/>
    </source>
</evidence>
<dbReference type="RefSeq" id="WP_010538638.1">
    <property type="nucleotide sequence ID" value="NZ_JABFIA010000010.1"/>
</dbReference>
<accession>A0AAW5P0Z5</accession>
<reference evidence="3" key="1">
    <citation type="submission" date="2022-08" db="EMBL/GenBank/DDBJ databases">
        <title>Genome Sequencing of Bacteroides fragilis Group Isolates with Nanopore Technology.</title>
        <authorList>
            <person name="Tisza M.J."/>
            <person name="Smith D."/>
            <person name="Dekker J.P."/>
        </authorList>
    </citation>
    <scope>NUCLEOTIDE SEQUENCE</scope>
    <source>
        <strain evidence="3">BFG-351</strain>
    </source>
</reference>
<dbReference type="SUPFAM" id="SSF52540">
    <property type="entry name" value="P-loop containing nucleoside triphosphate hydrolases"/>
    <property type="match status" value="1"/>
</dbReference>
<dbReference type="Proteomes" id="UP001204548">
    <property type="component" value="Unassembled WGS sequence"/>
</dbReference>
<dbReference type="Pfam" id="PF01637">
    <property type="entry name" value="ATPase_2"/>
    <property type="match status" value="1"/>
</dbReference>
<dbReference type="GO" id="GO:0005524">
    <property type="term" value="F:ATP binding"/>
    <property type="evidence" value="ECO:0007669"/>
    <property type="project" value="UniProtKB-KW"/>
</dbReference>
<evidence type="ECO:0000259" key="1">
    <source>
        <dbReference type="Pfam" id="PF01637"/>
    </source>
</evidence>
<dbReference type="InterPro" id="IPR004256">
    <property type="entry name" value="DUF234"/>
</dbReference>
<dbReference type="PANTHER" id="PTHR34704:SF1">
    <property type="entry name" value="ATPASE"/>
    <property type="match status" value="1"/>
</dbReference>
<dbReference type="InterPro" id="IPR027417">
    <property type="entry name" value="P-loop_NTPase"/>
</dbReference>
<name>A0AAW5P0Z5_9BACE</name>
<dbReference type="AlphaFoldDB" id="A0AAW5P0Z5"/>
<feature type="domain" description="ATPase" evidence="1">
    <location>
        <begin position="3"/>
        <end position="169"/>
    </location>
</feature>
<proteinExistence type="predicted"/>
<keyword evidence="3" id="KW-0067">ATP-binding</keyword>
<dbReference type="Pfam" id="PF03008">
    <property type="entry name" value="DUF234"/>
    <property type="match status" value="1"/>
</dbReference>
<comment type="caution">
    <text evidence="3">The sequence shown here is derived from an EMBL/GenBank/DDBJ whole genome shotgun (WGS) entry which is preliminary data.</text>
</comment>
<evidence type="ECO:0000313" key="4">
    <source>
        <dbReference type="Proteomes" id="UP001204548"/>
    </source>
</evidence>
<feature type="domain" description="DUF234" evidence="2">
    <location>
        <begin position="307"/>
        <end position="399"/>
    </location>
</feature>
<dbReference type="PANTHER" id="PTHR34704">
    <property type="entry name" value="ATPASE"/>
    <property type="match status" value="1"/>
</dbReference>
<dbReference type="InterPro" id="IPR011579">
    <property type="entry name" value="ATPase_dom"/>
</dbReference>
<keyword evidence="3" id="KW-0547">Nucleotide-binding</keyword>
<sequence length="454" mass="51496">MEFVDRIEEQKRLQKALNGEKSAFVVVYGRRRLGKSTLIKKVLTSNDVYYMADQTERAHQISLLAKEIGMVIPDFDKVVYPDWEAILTALNHRTQERFSLCLDEFPYLVKSSPELPALLQRLIDSRSLKYNLIICGSSQQLMQGLILDGSAPLYGRADQMLKLSPIHIKYLQEVLHSDAVSTVEEYAIWGGVPRYWELRLQDDGLQESIAYNILNPLGTLYEEPIRLFMDDMRDVIQASTLLSVIGSGVNRLSEIAARLEKPATHLSGPLEKLRQLDFIEREIPFGENPKSSKKSLYKVSDPFMDFYFHFVVPNRSLIELGRSGFVTDAICSQFSRYVSAWWEKLCRQAVSGGVIGGDMYNLAGRWWGNVSRDEAIELDVVAQSIDGKKLLVGECKWTEGEDAGRLIYELTAKARKLPFLKGQEIVPVLFLKQKPLRESDALVITPQEIIDAIG</sequence>
<protein>
    <submittedName>
        <fullName evidence="3">ATP-binding protein</fullName>
    </submittedName>
</protein>
<evidence type="ECO:0000259" key="2">
    <source>
        <dbReference type="Pfam" id="PF03008"/>
    </source>
</evidence>
<dbReference type="EMBL" id="JANUTS010000001">
    <property type="protein sequence ID" value="MCS2794196.1"/>
    <property type="molecule type" value="Genomic_DNA"/>
</dbReference>
<organism evidence="3 4">
    <name type="scientific">Bacteroides faecis</name>
    <dbReference type="NCBI Taxonomy" id="674529"/>
    <lineage>
        <taxon>Bacteria</taxon>
        <taxon>Pseudomonadati</taxon>
        <taxon>Bacteroidota</taxon>
        <taxon>Bacteroidia</taxon>
        <taxon>Bacteroidales</taxon>
        <taxon>Bacteroidaceae</taxon>
        <taxon>Bacteroides</taxon>
    </lineage>
</organism>
<gene>
    <name evidence="3" type="ORF">NXW97_19715</name>
</gene>